<dbReference type="InterPro" id="IPR005556">
    <property type="entry name" value="SUN"/>
</dbReference>
<reference evidence="2 3" key="1">
    <citation type="submission" date="2018-05" db="EMBL/GenBank/DDBJ databases">
        <title>Genome sequencing and assembly of the regulated plant pathogen Lachnellula willkommii and related sister species for the development of diagnostic species identification markers.</title>
        <authorList>
            <person name="Giroux E."/>
            <person name="Bilodeau G."/>
        </authorList>
    </citation>
    <scope>NUCLEOTIDE SEQUENCE [LARGE SCALE GENOMIC DNA]</scope>
    <source>
        <strain evidence="2 3">CBS 268.59</strain>
    </source>
</reference>
<dbReference type="InterPro" id="IPR053088">
    <property type="entry name" value="Beta-glucosidase/SUN-like"/>
</dbReference>
<dbReference type="Pfam" id="PF03856">
    <property type="entry name" value="SUN"/>
    <property type="match status" value="1"/>
</dbReference>
<dbReference type="PANTHER" id="PTHR31654:SF0">
    <property type="entry name" value="SECRETED BETA-GLUCOSIDASE ADG3-RELATED"/>
    <property type="match status" value="1"/>
</dbReference>
<organism evidence="2 3">
    <name type="scientific">Lachnellula suecica</name>
    <dbReference type="NCBI Taxonomy" id="602035"/>
    <lineage>
        <taxon>Eukaryota</taxon>
        <taxon>Fungi</taxon>
        <taxon>Dikarya</taxon>
        <taxon>Ascomycota</taxon>
        <taxon>Pezizomycotina</taxon>
        <taxon>Leotiomycetes</taxon>
        <taxon>Helotiales</taxon>
        <taxon>Lachnaceae</taxon>
        <taxon>Lachnellula</taxon>
    </lineage>
</organism>
<name>A0A8T9BZM5_9HELO</name>
<evidence type="ECO:0000313" key="2">
    <source>
        <dbReference type="EMBL" id="TVY62765.1"/>
    </source>
</evidence>
<dbReference type="OrthoDB" id="5554151at2759"/>
<dbReference type="AlphaFoldDB" id="A0A8T9BZM5"/>
<dbReference type="Proteomes" id="UP000469558">
    <property type="component" value="Unassembled WGS sequence"/>
</dbReference>
<comment type="similarity">
    <text evidence="1">Belongs to the SUN family.</text>
</comment>
<keyword evidence="3" id="KW-1185">Reference proteome</keyword>
<evidence type="ECO:0008006" key="4">
    <source>
        <dbReference type="Google" id="ProtNLM"/>
    </source>
</evidence>
<gene>
    <name evidence="2" type="primary">YMR244W</name>
    <name evidence="2" type="ORF">LSUE1_G006652</name>
</gene>
<comment type="caution">
    <text evidence="2">The sequence shown here is derived from an EMBL/GenBank/DDBJ whole genome shotgun (WGS) entry which is preliminary data.</text>
</comment>
<dbReference type="PANTHER" id="PTHR31654">
    <property type="entry name" value="SECRETED BETA-GLUCOSIDASE ADG3-RELATED"/>
    <property type="match status" value="1"/>
</dbReference>
<sequence length="481" mass="50256">MKLLDIQTAIGAAILVLSVPADANHGHGLSHLDTLGRRHNHQRLHASPKADGIKDGLKKRGQCQFPTNAGLVAVPGASNGGWAMSPDQSCTPGNYCPYACPSGQVMAQWDPKATSYTYPMSMNGGLHCDNNGQISKPFPNKDYCVDGTGAVGVQNNAASSVAFCQTVLPGNEAMLIPTGVESWSQLAVPGPSYWCETAAHYYINPPGVSTADGCVWSDGSKPIGNWAPYVAGANTDNSGNTFVKIGWNPIWTGCSLSKTPPTFGVKITCSGSGCNGTPCSIDPSVNGVGGVTSSDQSSGAGGANFCVVTVPKGQTANVVVFDAGNSAGGSSGSSSSSIPDPHTDPNSLVDLDIIYTYIYIYDRKLSLQLFIDQPDLKLSFIDIFVKQLFVILNFREFKFQLKQLIFRFEDIIQRQNVTSATLTAPIATGTGGSDSDSANVTALSTVPSPTAAKKNGAETAFISGSTIMLGAAFALASAYLL</sequence>
<protein>
    <recommendedName>
        <fullName evidence="4">Secreted beta-glucosidase adg3</fullName>
    </recommendedName>
</protein>
<evidence type="ECO:0000256" key="1">
    <source>
        <dbReference type="ARBA" id="ARBA00010579"/>
    </source>
</evidence>
<accession>A0A8T9BZM5</accession>
<dbReference type="EMBL" id="QGMK01001929">
    <property type="protein sequence ID" value="TVY62765.1"/>
    <property type="molecule type" value="Genomic_DNA"/>
</dbReference>
<evidence type="ECO:0000313" key="3">
    <source>
        <dbReference type="Proteomes" id="UP000469558"/>
    </source>
</evidence>
<proteinExistence type="inferred from homology"/>